<comment type="similarity">
    <text evidence="2 7">Belongs to the universal ribosomal protein uS14 family.</text>
</comment>
<evidence type="ECO:0000256" key="5">
    <source>
        <dbReference type="ARBA" id="ARBA00035167"/>
    </source>
</evidence>
<evidence type="ECO:0000313" key="9">
    <source>
        <dbReference type="EMBL" id="AKQ00747.1"/>
    </source>
</evidence>
<dbReference type="AlphaFoldDB" id="A0A0H4T2X9"/>
<keyword evidence="4 7" id="KW-0687">Ribonucleoprotein</keyword>
<proteinExistence type="inferred from homology"/>
<accession>A0A0H4T2X9</accession>
<evidence type="ECO:0000256" key="8">
    <source>
        <dbReference type="SAM" id="MobiDB-lite"/>
    </source>
</evidence>
<comment type="function">
    <text evidence="1 7">Binds 16S rRNA, required for the assembly of 30S particles and may also be responsible for determining the conformation of the 16S rRNA at the A site.</text>
</comment>
<protein>
    <recommendedName>
        <fullName evidence="5 7">Small ribosomal subunit protein uS14</fullName>
    </recommendedName>
</protein>
<reference evidence="9" key="1">
    <citation type="journal article" date="2015" name="ISME J.">
        <title>Aquifer environment selects for microbial species cohorts in sediment and groundwater.</title>
        <authorList>
            <person name="Hug L.A."/>
            <person name="Thomas B.C."/>
            <person name="Brown C.T."/>
            <person name="Frischkorn K.R."/>
            <person name="Williams K.H."/>
            <person name="Tringe S.G."/>
            <person name="Banfield J.F."/>
        </authorList>
    </citation>
    <scope>NUCLEOTIDE SEQUENCE</scope>
</reference>
<dbReference type="EMBL" id="KT006936">
    <property type="protein sequence ID" value="AKQ00747.1"/>
    <property type="molecule type" value="Genomic_DNA"/>
</dbReference>
<dbReference type="GO" id="GO:0003735">
    <property type="term" value="F:structural constituent of ribosome"/>
    <property type="evidence" value="ECO:0007669"/>
    <property type="project" value="InterPro"/>
</dbReference>
<evidence type="ECO:0000256" key="6">
    <source>
        <dbReference type="ARBA" id="ARBA00047110"/>
    </source>
</evidence>
<evidence type="ECO:0000256" key="4">
    <source>
        <dbReference type="ARBA" id="ARBA00023274"/>
    </source>
</evidence>
<comment type="subunit">
    <text evidence="6 7">Part of the 30S ribosomal subunit. Contacts proteins S3 and S10.</text>
</comment>
<dbReference type="InterPro" id="IPR023036">
    <property type="entry name" value="Ribosomal_uS14_bac/plastid"/>
</dbReference>
<dbReference type="PANTHER" id="PTHR19836">
    <property type="entry name" value="30S RIBOSOMAL PROTEIN S14"/>
    <property type="match status" value="1"/>
</dbReference>
<keyword evidence="3 7" id="KW-0689">Ribosomal protein</keyword>
<dbReference type="FunFam" id="1.10.287.1480:FF:000001">
    <property type="entry name" value="30S ribosomal protein S14"/>
    <property type="match status" value="1"/>
</dbReference>
<dbReference type="InterPro" id="IPR001209">
    <property type="entry name" value="Ribosomal_uS14"/>
</dbReference>
<feature type="compositionally biased region" description="Basic and acidic residues" evidence="8">
    <location>
        <begin position="33"/>
        <end position="53"/>
    </location>
</feature>
<dbReference type="SUPFAM" id="SSF57716">
    <property type="entry name" value="Glucocorticoid receptor-like (DNA-binding domain)"/>
    <property type="match status" value="1"/>
</dbReference>
<dbReference type="GO" id="GO:0015935">
    <property type="term" value="C:small ribosomal subunit"/>
    <property type="evidence" value="ECO:0007669"/>
    <property type="project" value="TreeGrafter"/>
</dbReference>
<sequence length="101" mass="11780">MAKLSVKLREQKRRQTVAKFKVRRQALLDVIRDPRTQDEDREAAREKLQKLPRDASPTRLRNRCAITGRPRGVYRKFGLGRNKLRDLAMRGEVPGVIKASW</sequence>
<dbReference type="PANTHER" id="PTHR19836:SF19">
    <property type="entry name" value="SMALL RIBOSOMAL SUBUNIT PROTEIN US14M"/>
    <property type="match status" value="1"/>
</dbReference>
<dbReference type="GO" id="GO:0005737">
    <property type="term" value="C:cytoplasm"/>
    <property type="evidence" value="ECO:0007669"/>
    <property type="project" value="UniProtKB-ARBA"/>
</dbReference>
<gene>
    <name evidence="7" type="primary">rpsN</name>
</gene>
<evidence type="ECO:0000256" key="3">
    <source>
        <dbReference type="ARBA" id="ARBA00022980"/>
    </source>
</evidence>
<dbReference type="HAMAP" id="MF_00537">
    <property type="entry name" value="Ribosomal_uS14_1"/>
    <property type="match status" value="1"/>
</dbReference>
<evidence type="ECO:0000256" key="1">
    <source>
        <dbReference type="ARBA" id="ARBA00003686"/>
    </source>
</evidence>
<dbReference type="GO" id="GO:0019843">
    <property type="term" value="F:rRNA binding"/>
    <property type="evidence" value="ECO:0007669"/>
    <property type="project" value="UniProtKB-UniRule"/>
</dbReference>
<evidence type="ECO:0000256" key="7">
    <source>
        <dbReference type="HAMAP-Rule" id="MF_00537"/>
    </source>
</evidence>
<keyword evidence="7" id="KW-0694">RNA-binding</keyword>
<name>A0A0H4T2X9_9PROT</name>
<dbReference type="Pfam" id="PF00253">
    <property type="entry name" value="Ribosomal_S14"/>
    <property type="match status" value="1"/>
</dbReference>
<dbReference type="Gene3D" id="1.10.287.1480">
    <property type="match status" value="1"/>
</dbReference>
<dbReference type="GO" id="GO:0006412">
    <property type="term" value="P:translation"/>
    <property type="evidence" value="ECO:0007669"/>
    <property type="project" value="UniProtKB-UniRule"/>
</dbReference>
<organism evidence="9">
    <name type="scientific">uncultured beta proteobacterium Rifle_16ft_4_minimus_10522</name>
    <dbReference type="NCBI Taxonomy" id="1665165"/>
    <lineage>
        <taxon>Bacteria</taxon>
        <taxon>Pseudomonadati</taxon>
        <taxon>Pseudomonadota</taxon>
        <taxon>Betaproteobacteria</taxon>
        <taxon>Nitrosomonadales</taxon>
        <taxon>Nitrosomonadaceae</taxon>
        <taxon>environmental samples</taxon>
    </lineage>
</organism>
<dbReference type="NCBIfam" id="NF006477">
    <property type="entry name" value="PRK08881.1"/>
    <property type="match status" value="1"/>
</dbReference>
<keyword evidence="7" id="KW-0699">rRNA-binding</keyword>
<feature type="region of interest" description="Disordered" evidence="8">
    <location>
        <begin position="33"/>
        <end position="59"/>
    </location>
</feature>
<evidence type="ECO:0000256" key="2">
    <source>
        <dbReference type="ARBA" id="ARBA00009083"/>
    </source>
</evidence>